<dbReference type="GeneID" id="106012243"/>
<dbReference type="InterPro" id="IPR036397">
    <property type="entry name" value="RNaseH_sf"/>
</dbReference>
<organism evidence="1 2">
    <name type="scientific">Aplysia californica</name>
    <name type="common">California sea hare</name>
    <dbReference type="NCBI Taxonomy" id="6500"/>
    <lineage>
        <taxon>Eukaryota</taxon>
        <taxon>Metazoa</taxon>
        <taxon>Spiralia</taxon>
        <taxon>Lophotrochozoa</taxon>
        <taxon>Mollusca</taxon>
        <taxon>Gastropoda</taxon>
        <taxon>Heterobranchia</taxon>
        <taxon>Euthyneura</taxon>
        <taxon>Tectipleura</taxon>
        <taxon>Aplysiida</taxon>
        <taxon>Aplysioidea</taxon>
        <taxon>Aplysiidae</taxon>
        <taxon>Aplysia</taxon>
    </lineage>
</organism>
<dbReference type="Gene3D" id="3.30.420.10">
    <property type="entry name" value="Ribonuclease H-like superfamily/Ribonuclease H"/>
    <property type="match status" value="1"/>
</dbReference>
<evidence type="ECO:0000313" key="2">
    <source>
        <dbReference type="RefSeq" id="XP_012940039.1"/>
    </source>
</evidence>
<dbReference type="SUPFAM" id="SSF53098">
    <property type="entry name" value="Ribonuclease H-like"/>
    <property type="match status" value="1"/>
</dbReference>
<dbReference type="Proteomes" id="UP000694888">
    <property type="component" value="Unplaced"/>
</dbReference>
<accession>A0ABM1A3F4</accession>
<reference evidence="2" key="1">
    <citation type="submission" date="2025-08" db="UniProtKB">
        <authorList>
            <consortium name="RefSeq"/>
        </authorList>
    </citation>
    <scope>IDENTIFICATION</scope>
</reference>
<keyword evidence="1" id="KW-1185">Reference proteome</keyword>
<gene>
    <name evidence="2" type="primary">LOC106012243</name>
</gene>
<protein>
    <submittedName>
        <fullName evidence="2">Uncharacterized protein LOC106012243</fullName>
    </submittedName>
</protein>
<dbReference type="RefSeq" id="XP_012940039.1">
    <property type="nucleotide sequence ID" value="XM_013084585.1"/>
</dbReference>
<sequence length="180" mass="19955">MEATRDGGGVIYIKWLDETSSSISIPTGKYSTNYNAETEALQEATKMLGNSEATHKAKVVLLTVAKLSVPQFLENSKSTELNALTRTIKALNSTACSCLEWIPGHVDIFGNECADELEKKGGQMEQTHHSPDYQEAKTLIKSAIHAQWNEAHSQRGGGDLIYQLPRANQVIIFRLRTRHN</sequence>
<dbReference type="InterPro" id="IPR012337">
    <property type="entry name" value="RNaseH-like_sf"/>
</dbReference>
<evidence type="ECO:0000313" key="1">
    <source>
        <dbReference type="Proteomes" id="UP000694888"/>
    </source>
</evidence>
<proteinExistence type="predicted"/>
<name>A0ABM1A3F4_APLCA</name>